<dbReference type="Pfam" id="PF00069">
    <property type="entry name" value="Pkinase"/>
    <property type="match status" value="1"/>
</dbReference>
<dbReference type="SUPFAM" id="SSF56112">
    <property type="entry name" value="Protein kinase-like (PK-like)"/>
    <property type="match status" value="1"/>
</dbReference>
<dbReference type="InterPro" id="IPR002035">
    <property type="entry name" value="VWF_A"/>
</dbReference>
<dbReference type="GO" id="GO:0004674">
    <property type="term" value="F:protein serine/threonine kinase activity"/>
    <property type="evidence" value="ECO:0007669"/>
    <property type="project" value="TreeGrafter"/>
</dbReference>
<evidence type="ECO:0000313" key="5">
    <source>
        <dbReference type="Proteomes" id="UP000250140"/>
    </source>
</evidence>
<accession>A0A8E2EQA4</accession>
<dbReference type="Gene3D" id="1.10.510.10">
    <property type="entry name" value="Transferase(Phosphotransferase) domain 1"/>
    <property type="match status" value="1"/>
</dbReference>
<dbReference type="GO" id="GO:0005524">
    <property type="term" value="F:ATP binding"/>
    <property type="evidence" value="ECO:0007669"/>
    <property type="project" value="InterPro"/>
</dbReference>
<organism evidence="4 5">
    <name type="scientific">Glonium stellatum</name>
    <dbReference type="NCBI Taxonomy" id="574774"/>
    <lineage>
        <taxon>Eukaryota</taxon>
        <taxon>Fungi</taxon>
        <taxon>Dikarya</taxon>
        <taxon>Ascomycota</taxon>
        <taxon>Pezizomycotina</taxon>
        <taxon>Dothideomycetes</taxon>
        <taxon>Pleosporomycetidae</taxon>
        <taxon>Gloniales</taxon>
        <taxon>Gloniaceae</taxon>
        <taxon>Glonium</taxon>
    </lineage>
</organism>
<name>A0A8E2EQA4_9PEZI</name>
<evidence type="ECO:0000259" key="3">
    <source>
        <dbReference type="PROSITE" id="PS50234"/>
    </source>
</evidence>
<feature type="compositionally biased region" description="Polar residues" evidence="1">
    <location>
        <begin position="639"/>
        <end position="651"/>
    </location>
</feature>
<dbReference type="OrthoDB" id="9992527at2759"/>
<dbReference type="PROSITE" id="PS50011">
    <property type="entry name" value="PROTEIN_KINASE_DOM"/>
    <property type="match status" value="1"/>
</dbReference>
<dbReference type="PANTHER" id="PTHR24359">
    <property type="entry name" value="SERINE/THREONINE-PROTEIN KINASE SBK1"/>
    <property type="match status" value="1"/>
</dbReference>
<feature type="compositionally biased region" description="Low complexity" evidence="1">
    <location>
        <begin position="1024"/>
        <end position="1049"/>
    </location>
</feature>
<feature type="region of interest" description="Disordered" evidence="1">
    <location>
        <begin position="1019"/>
        <end position="1074"/>
    </location>
</feature>
<protein>
    <recommendedName>
        <fullName evidence="6">Protein kinase domain-containing protein</fullName>
    </recommendedName>
</protein>
<dbReference type="PROSITE" id="PS50234">
    <property type="entry name" value="VWFA"/>
    <property type="match status" value="1"/>
</dbReference>
<dbReference type="InterPro" id="IPR011009">
    <property type="entry name" value="Kinase-like_dom_sf"/>
</dbReference>
<feature type="compositionally biased region" description="Polar residues" evidence="1">
    <location>
        <begin position="1050"/>
        <end position="1074"/>
    </location>
</feature>
<evidence type="ECO:0000313" key="4">
    <source>
        <dbReference type="EMBL" id="OCL02651.1"/>
    </source>
</evidence>
<dbReference type="Proteomes" id="UP000250140">
    <property type="component" value="Unassembled WGS sequence"/>
</dbReference>
<dbReference type="AlphaFoldDB" id="A0A8E2EQA4"/>
<dbReference type="SUPFAM" id="SSF53300">
    <property type="entry name" value="vWA-like"/>
    <property type="match status" value="1"/>
</dbReference>
<proteinExistence type="predicted"/>
<dbReference type="EMBL" id="KV750916">
    <property type="protein sequence ID" value="OCL02651.1"/>
    <property type="molecule type" value="Genomic_DNA"/>
</dbReference>
<dbReference type="SMART" id="SM00220">
    <property type="entry name" value="S_TKc"/>
    <property type="match status" value="1"/>
</dbReference>
<feature type="region of interest" description="Disordered" evidence="1">
    <location>
        <begin position="630"/>
        <end position="679"/>
    </location>
</feature>
<evidence type="ECO:0000259" key="2">
    <source>
        <dbReference type="PROSITE" id="PS50011"/>
    </source>
</evidence>
<keyword evidence="5" id="KW-1185">Reference proteome</keyword>
<reference evidence="4 5" key="1">
    <citation type="journal article" date="2016" name="Nat. Commun.">
        <title>Ectomycorrhizal ecology is imprinted in the genome of the dominant symbiotic fungus Cenococcum geophilum.</title>
        <authorList>
            <consortium name="DOE Joint Genome Institute"/>
            <person name="Peter M."/>
            <person name="Kohler A."/>
            <person name="Ohm R.A."/>
            <person name="Kuo A."/>
            <person name="Krutzmann J."/>
            <person name="Morin E."/>
            <person name="Arend M."/>
            <person name="Barry K.W."/>
            <person name="Binder M."/>
            <person name="Choi C."/>
            <person name="Clum A."/>
            <person name="Copeland A."/>
            <person name="Grisel N."/>
            <person name="Haridas S."/>
            <person name="Kipfer T."/>
            <person name="LaButti K."/>
            <person name="Lindquist E."/>
            <person name="Lipzen A."/>
            <person name="Maire R."/>
            <person name="Meier B."/>
            <person name="Mihaltcheva S."/>
            <person name="Molinier V."/>
            <person name="Murat C."/>
            <person name="Poggeler S."/>
            <person name="Quandt C.A."/>
            <person name="Sperisen C."/>
            <person name="Tritt A."/>
            <person name="Tisserant E."/>
            <person name="Crous P.W."/>
            <person name="Henrissat B."/>
            <person name="Nehls U."/>
            <person name="Egli S."/>
            <person name="Spatafora J.W."/>
            <person name="Grigoriev I.V."/>
            <person name="Martin F.M."/>
        </authorList>
    </citation>
    <scope>NUCLEOTIDE SEQUENCE [LARGE SCALE GENOMIC DNA]</scope>
    <source>
        <strain evidence="4 5">CBS 207.34</strain>
    </source>
</reference>
<dbReference type="InterPro" id="IPR000719">
    <property type="entry name" value="Prot_kinase_dom"/>
</dbReference>
<feature type="domain" description="VWFA" evidence="3">
    <location>
        <begin position="802"/>
        <end position="990"/>
    </location>
</feature>
<feature type="region of interest" description="Disordered" evidence="1">
    <location>
        <begin position="697"/>
        <end position="717"/>
    </location>
</feature>
<sequence length="1074" mass="121417">MVGANGGKSSGIVEVFITKLHKDWMRTVTCQCQPSEGSLCICKGYIIDVDLMEEWMIERLAQLLEAVAPKMTSRLWQFPKLETILDADKRCIRVFGILLSLRRGELIDIFRGARVFDINLNYSIPGIMDSLQSKLKEKNIPDAEKIIDDFESAKWAFCSPRLKLDMDDTFEDGIFIMPFCRRERINLKGGTALVFQVAIKQEFISDPRLRRALANTLYRDEEYDMCYVLALKSFSEKSKDIYEWEKQAFIGLRDGQDVPIVKYLGSYSHEYGREKTYNLLLEYGQMDLDEYWADLGNIPPVRWEEILRFWGSLFKVAEAIRGTHDLTFKRGGTEKHYNGWHADIKPDNILRVNGQFKLADFGFAKFVKRAEKDEKAPQSYIEGGTEAFGAPEVAQARLRKTKIEVTQTIDTWSFGCVLSVAATWVILGFQGIEQFRALRTIAAKKDGGTATDRFHDGDSVLPDIKQWHNYLIDHVRVGDTITPLVLELIESKMLLKNPDDRLTSRQLCERLEKVIRHAKIDHQESVAYNKETSDSVKRALLTIEKAAAPPGNASQARSNAQKSMVELQDVTDGTVSNQNPHPLLFNPSIRASNRVGKDKKMNIPFAKTPHRQEILEEELKSRYLVSAASGNGEGLSCLDNGTPTDSLTNMDSPHPLNDASGKPLKHQPRTPKAQGRLPNDGYGWALPLSGRMELPPIEESTPSRPTPSLIVTDTNKPPTLTEFDIIQRQDGKGKAKVEEKEELRENPVRLPEDVFGLPYEICKTRQYLQTKGPRGTIEKKLKSFWKKESKDSHLETFIFERDLVLVIDNGTSMLPYWPIVTFVAVTLAMKIAGLDDDGYDVRFTINGRKHDKFGLKGAKGLETLKKTLESAEPEQLKQTDMSNVLDSLFRKSRQTGYRKATTLLVLTDGAWKGTVPANKAESKIVEFAKDLEKAGTLDRHYTLGFIRFGDEFRERLKALDDELSEKYQICDIVDQTSWKSSINKLILGSLLPAEDANDEDDIPASYLSEEDHIRLFQNFNSNDRLPTSPSRLSHSRSGSSSSLSFPRSPTMTSSPSEAPSTRSKGSYFSRLNKS</sequence>
<dbReference type="InterPro" id="IPR036465">
    <property type="entry name" value="vWFA_dom_sf"/>
</dbReference>
<feature type="domain" description="Protein kinase" evidence="2">
    <location>
        <begin position="180"/>
        <end position="520"/>
    </location>
</feature>
<dbReference type="PANTHER" id="PTHR24359:SF1">
    <property type="entry name" value="INHIBITOR OF NUCLEAR FACTOR KAPPA-B KINASE EPSILON SUBUNIT HOMOLOG 1-RELATED"/>
    <property type="match status" value="1"/>
</dbReference>
<evidence type="ECO:0000256" key="1">
    <source>
        <dbReference type="SAM" id="MobiDB-lite"/>
    </source>
</evidence>
<gene>
    <name evidence="4" type="ORF">AOQ84DRAFT_422182</name>
</gene>
<evidence type="ECO:0008006" key="6">
    <source>
        <dbReference type="Google" id="ProtNLM"/>
    </source>
</evidence>